<dbReference type="InterPro" id="IPR042099">
    <property type="entry name" value="ANL_N_sf"/>
</dbReference>
<feature type="domain" description="AMP-binding enzyme C-terminal" evidence="6">
    <location>
        <begin position="431"/>
        <end position="506"/>
    </location>
</feature>
<gene>
    <name evidence="7" type="ORF">AWW70_19380</name>
</gene>
<dbReference type="Pfam" id="PF00501">
    <property type="entry name" value="AMP-binding"/>
    <property type="match status" value="1"/>
</dbReference>
<organism evidence="7 8">
    <name type="scientific">Bacillus mycoides</name>
    <dbReference type="NCBI Taxonomy" id="1405"/>
    <lineage>
        <taxon>Bacteria</taxon>
        <taxon>Bacillati</taxon>
        <taxon>Bacillota</taxon>
        <taxon>Bacilli</taxon>
        <taxon>Bacillales</taxon>
        <taxon>Bacillaceae</taxon>
        <taxon>Bacillus</taxon>
        <taxon>Bacillus cereus group</taxon>
    </lineage>
</organism>
<sequence length="524" mass="58866">MEQMTFQSLLLKGIERFDELPAITLLPAEETLTYKELLEKSRCIAEYLLYLGVEKGTHVATLIPNSLENVLFNVAIAQCGATLIPLGEKLGVREVDYILNEAKPQLVIMATNPHIQTVLEYLEGAEDGSVRIIGLPGFDIHYPERFEVFRRPKQSVCLDLPTVLPDDIALLSYTGGTTGTPKGVMHSQKGLGAAMISACIEDPLDDQDRVLLSTPLVHSAGSLLWRSLISGVHVYIMHGFQAEQIMNAIKDYRITTTFMVPTMLYRLLDLTKKSSYNVSSLRNIYYGASPISQERLKEAFEVFGPVIRQQYGMTECNIVISRFSKSAHMWAFHNGLEVLKSCGKPCLMTEVRIIDDHGNDVKPLENGEIIIKSPAMMAGYYQRPELTKKVIRDGWFYTGDIGKWDESGFLYIVDRKKDMIISGGMNVYSAEVERVVNQHPVVSLCACIGIPHPDWGEAVCVIVSKKNGASCTEEEIINFCRQNTSKYMVPKLVYFRDTFPLTTIGKIDKKELKKIYSQQVVENR</sequence>
<evidence type="ECO:0000259" key="6">
    <source>
        <dbReference type="Pfam" id="PF13193"/>
    </source>
</evidence>
<dbReference type="Proteomes" id="UP000065797">
    <property type="component" value="Unassembled WGS sequence"/>
</dbReference>
<dbReference type="InterPro" id="IPR045851">
    <property type="entry name" value="AMP-bd_C_sf"/>
</dbReference>
<accession>A0A120EEE9</accession>
<evidence type="ECO:0008006" key="9">
    <source>
        <dbReference type="Google" id="ProtNLM"/>
    </source>
</evidence>
<keyword evidence="2" id="KW-0474">Menaquinone biosynthesis</keyword>
<comment type="caution">
    <text evidence="7">The sequence shown here is derived from an EMBL/GenBank/DDBJ whole genome shotgun (WGS) entry which is preliminary data.</text>
</comment>
<proteinExistence type="inferred from homology"/>
<evidence type="ECO:0000256" key="2">
    <source>
        <dbReference type="ARBA" id="ARBA00022428"/>
    </source>
</evidence>
<evidence type="ECO:0000313" key="7">
    <source>
        <dbReference type="EMBL" id="KWU58995.1"/>
    </source>
</evidence>
<dbReference type="PROSITE" id="PS00455">
    <property type="entry name" value="AMP_BINDING"/>
    <property type="match status" value="1"/>
</dbReference>
<dbReference type="SUPFAM" id="SSF56801">
    <property type="entry name" value="Acetyl-CoA synthetase-like"/>
    <property type="match status" value="1"/>
</dbReference>
<dbReference type="InterPro" id="IPR050237">
    <property type="entry name" value="ATP-dep_AMP-bd_enzyme"/>
</dbReference>
<keyword evidence="3" id="KW-0436">Ligase</keyword>
<dbReference type="Pfam" id="PF13193">
    <property type="entry name" value="AMP-binding_C"/>
    <property type="match status" value="1"/>
</dbReference>
<dbReference type="Gene3D" id="3.30.300.30">
    <property type="match status" value="1"/>
</dbReference>
<dbReference type="GO" id="GO:0016877">
    <property type="term" value="F:ligase activity, forming carbon-sulfur bonds"/>
    <property type="evidence" value="ECO:0007669"/>
    <property type="project" value="UniProtKB-ARBA"/>
</dbReference>
<dbReference type="InterPro" id="IPR025110">
    <property type="entry name" value="AMP-bd_C"/>
</dbReference>
<dbReference type="GO" id="GO:0009234">
    <property type="term" value="P:menaquinone biosynthetic process"/>
    <property type="evidence" value="ECO:0007669"/>
    <property type="project" value="UniProtKB-KW"/>
</dbReference>
<dbReference type="InterPro" id="IPR000873">
    <property type="entry name" value="AMP-dep_synth/lig_dom"/>
</dbReference>
<reference evidence="7 8" key="1">
    <citation type="submission" date="2016-01" db="EMBL/GenBank/DDBJ databases">
        <authorList>
            <person name="McClelland M."/>
            <person name="Jain A."/>
            <person name="Saraogi P."/>
            <person name="Mendelson R."/>
            <person name="Westerman R."/>
            <person name="SanMiguel P."/>
            <person name="Csonka L."/>
        </authorList>
    </citation>
    <scope>NUCLEOTIDE SEQUENCE [LARGE SCALE GENOMIC DNA]</scope>
    <source>
        <strain evidence="7 8">PE8-15</strain>
    </source>
</reference>
<evidence type="ECO:0000256" key="3">
    <source>
        <dbReference type="ARBA" id="ARBA00022598"/>
    </source>
</evidence>
<dbReference type="PANTHER" id="PTHR43767">
    <property type="entry name" value="LONG-CHAIN-FATTY-ACID--COA LIGASE"/>
    <property type="match status" value="1"/>
</dbReference>
<feature type="domain" description="AMP-dependent synthetase/ligase" evidence="5">
    <location>
        <begin position="19"/>
        <end position="381"/>
    </location>
</feature>
<dbReference type="RefSeq" id="WP_060751020.1">
    <property type="nucleotide sequence ID" value="NZ_LRPH01000070.1"/>
</dbReference>
<keyword evidence="4" id="KW-0547">Nucleotide-binding</keyword>
<keyword evidence="4" id="KW-0067">ATP-binding</keyword>
<dbReference type="GO" id="GO:0005524">
    <property type="term" value="F:ATP binding"/>
    <property type="evidence" value="ECO:0007669"/>
    <property type="project" value="UniProtKB-KW"/>
</dbReference>
<name>A0A120EEE9_BACMY</name>
<dbReference type="AlphaFoldDB" id="A0A120EEE9"/>
<evidence type="ECO:0000313" key="8">
    <source>
        <dbReference type="Proteomes" id="UP000065797"/>
    </source>
</evidence>
<dbReference type="FunFam" id="3.30.300.30:FF:000008">
    <property type="entry name" value="2,3-dihydroxybenzoate-AMP ligase"/>
    <property type="match status" value="1"/>
</dbReference>
<evidence type="ECO:0000259" key="5">
    <source>
        <dbReference type="Pfam" id="PF00501"/>
    </source>
</evidence>
<dbReference type="EMBL" id="LRPH01000070">
    <property type="protein sequence ID" value="KWU58995.1"/>
    <property type="molecule type" value="Genomic_DNA"/>
</dbReference>
<dbReference type="PANTHER" id="PTHR43767:SF7">
    <property type="entry name" value="MEDIUM_LONG-CHAIN-FATTY-ACID--COA LIGASE FADD8"/>
    <property type="match status" value="1"/>
</dbReference>
<evidence type="ECO:0000256" key="1">
    <source>
        <dbReference type="ARBA" id="ARBA00006432"/>
    </source>
</evidence>
<protein>
    <recommendedName>
        <fullName evidence="9">AMP-dependent synthetase</fullName>
    </recommendedName>
</protein>
<dbReference type="InterPro" id="IPR020845">
    <property type="entry name" value="AMP-binding_CS"/>
</dbReference>
<evidence type="ECO:0000256" key="4">
    <source>
        <dbReference type="ARBA" id="ARBA00022840"/>
    </source>
</evidence>
<dbReference type="Gene3D" id="3.40.50.12780">
    <property type="entry name" value="N-terminal domain of ligase-like"/>
    <property type="match status" value="1"/>
</dbReference>
<comment type="similarity">
    <text evidence="1">Belongs to the ATP-dependent AMP-binding enzyme family.</text>
</comment>